<keyword evidence="4 8" id="KW-0378">Hydrolase</keyword>
<evidence type="ECO:0000256" key="2">
    <source>
        <dbReference type="ARBA" id="ARBA00001946"/>
    </source>
</evidence>
<evidence type="ECO:0000313" key="8">
    <source>
        <dbReference type="EMBL" id="WVX83217.1"/>
    </source>
</evidence>
<protein>
    <submittedName>
        <fullName evidence="8">CoA pyrophosphatase</fullName>
        <ecNumber evidence="8">3.6.1.55</ecNumber>
    </submittedName>
</protein>
<dbReference type="CDD" id="cd03426">
    <property type="entry name" value="NUDIX_CoAse_Nudt7"/>
    <property type="match status" value="1"/>
</dbReference>
<dbReference type="PANTHER" id="PTHR12992">
    <property type="entry name" value="NUDIX HYDROLASE"/>
    <property type="match status" value="1"/>
</dbReference>
<comment type="cofactor">
    <cofactor evidence="1">
        <name>Mn(2+)</name>
        <dbReference type="ChEBI" id="CHEBI:29035"/>
    </cofactor>
</comment>
<feature type="domain" description="Nudix hydrolase" evidence="7">
    <location>
        <begin position="23"/>
        <end position="156"/>
    </location>
</feature>
<dbReference type="PROSITE" id="PS51462">
    <property type="entry name" value="NUDIX"/>
    <property type="match status" value="1"/>
</dbReference>
<dbReference type="Gene3D" id="3.90.79.10">
    <property type="entry name" value="Nucleoside Triphosphate Pyrophosphohydrolase"/>
    <property type="match status" value="1"/>
</dbReference>
<name>A0ABZ2CIJ2_9BACI</name>
<dbReference type="Proteomes" id="UP001357223">
    <property type="component" value="Chromosome"/>
</dbReference>
<gene>
    <name evidence="8" type="ORF">R4Z09_09615</name>
</gene>
<dbReference type="Pfam" id="PF00293">
    <property type="entry name" value="NUDIX"/>
    <property type="match status" value="1"/>
</dbReference>
<accession>A0ABZ2CIJ2</accession>
<dbReference type="InterPro" id="IPR045121">
    <property type="entry name" value="CoAse"/>
</dbReference>
<dbReference type="GO" id="GO:0035539">
    <property type="term" value="F:8-oxo-7,8-dihydrodeoxyguanosine triphosphate pyrophosphatase activity"/>
    <property type="evidence" value="ECO:0007669"/>
    <property type="project" value="UniProtKB-EC"/>
</dbReference>
<keyword evidence="5" id="KW-0460">Magnesium</keyword>
<dbReference type="EC" id="3.6.1.55" evidence="8"/>
<evidence type="ECO:0000256" key="4">
    <source>
        <dbReference type="ARBA" id="ARBA00022801"/>
    </source>
</evidence>
<keyword evidence="3" id="KW-0479">Metal-binding</keyword>
<dbReference type="RefSeq" id="WP_338452103.1">
    <property type="nucleotide sequence ID" value="NZ_CP137640.1"/>
</dbReference>
<comment type="cofactor">
    <cofactor evidence="2">
        <name>Mg(2+)</name>
        <dbReference type="ChEBI" id="CHEBI:18420"/>
    </cofactor>
</comment>
<dbReference type="SUPFAM" id="SSF55811">
    <property type="entry name" value="Nudix"/>
    <property type="match status" value="1"/>
</dbReference>
<evidence type="ECO:0000256" key="6">
    <source>
        <dbReference type="ARBA" id="ARBA00023211"/>
    </source>
</evidence>
<evidence type="ECO:0000313" key="9">
    <source>
        <dbReference type="Proteomes" id="UP001357223"/>
    </source>
</evidence>
<dbReference type="InterPro" id="IPR000086">
    <property type="entry name" value="NUDIX_hydrolase_dom"/>
</dbReference>
<keyword evidence="9" id="KW-1185">Reference proteome</keyword>
<dbReference type="PANTHER" id="PTHR12992:SF11">
    <property type="entry name" value="MITOCHONDRIAL COENZYME A DIPHOSPHATASE NUDT8"/>
    <property type="match status" value="1"/>
</dbReference>
<proteinExistence type="predicted"/>
<sequence length="211" mass="24437">MNIAKVIEKLRDRKPSILGKAELLKYSVLLPLVEIENETHILFEVRSMNLRRQPGEICFPGGRIDETDADQLQCAIRETSEELGIEESAIEDIIPLDFTLNASSNIIYPFVGRITKPEQIKPNESEVGEVFTVPLSFFRTTKPDVYKIYYQVIPEEDFPLHLIPGGENYKWSLRHLDEYFYQYNGKVIWGLTARVLYHFLKLLEGEENEIS</sequence>
<evidence type="ECO:0000259" key="7">
    <source>
        <dbReference type="PROSITE" id="PS51462"/>
    </source>
</evidence>
<evidence type="ECO:0000256" key="3">
    <source>
        <dbReference type="ARBA" id="ARBA00022723"/>
    </source>
</evidence>
<reference evidence="8 9" key="1">
    <citation type="submission" date="2023-10" db="EMBL/GenBank/DDBJ databases">
        <title>Niallia locisalis sp.nov. isolated from a salt pond sample.</title>
        <authorList>
            <person name="Li X.-J."/>
            <person name="Dong L."/>
        </authorList>
    </citation>
    <scope>NUCLEOTIDE SEQUENCE [LARGE SCALE GENOMIC DNA]</scope>
    <source>
        <strain evidence="8 9">DSM 29761</strain>
    </source>
</reference>
<evidence type="ECO:0000256" key="5">
    <source>
        <dbReference type="ARBA" id="ARBA00022842"/>
    </source>
</evidence>
<keyword evidence="6" id="KW-0464">Manganese</keyword>
<organism evidence="8 9">
    <name type="scientific">Niallia oryzisoli</name>
    <dbReference type="NCBI Taxonomy" id="1737571"/>
    <lineage>
        <taxon>Bacteria</taxon>
        <taxon>Bacillati</taxon>
        <taxon>Bacillota</taxon>
        <taxon>Bacilli</taxon>
        <taxon>Bacillales</taxon>
        <taxon>Bacillaceae</taxon>
        <taxon>Niallia</taxon>
    </lineage>
</organism>
<dbReference type="InterPro" id="IPR015797">
    <property type="entry name" value="NUDIX_hydrolase-like_dom_sf"/>
</dbReference>
<dbReference type="EMBL" id="CP137640">
    <property type="protein sequence ID" value="WVX83217.1"/>
    <property type="molecule type" value="Genomic_DNA"/>
</dbReference>
<evidence type="ECO:0000256" key="1">
    <source>
        <dbReference type="ARBA" id="ARBA00001936"/>
    </source>
</evidence>